<evidence type="ECO:0000259" key="1">
    <source>
        <dbReference type="Pfam" id="PF00656"/>
    </source>
</evidence>
<dbReference type="InterPro" id="IPR011600">
    <property type="entry name" value="Pept_C14_caspase"/>
</dbReference>
<sequence>MIRRALIIYCDDTESGELPGPSKDNSNLRNYLTSLIGGEWEPSEIKSLRNPTIDQVKSAVNNFLNTADYTFTVFSGHGWINTNENNTQYLEVGDGDISIYDLETKADRQTIIIDSCRGYISPLNESLSKGLGRAVESFSSRSSSTRQLFDNIVMRAEEGISVLFSASENQSSSDSEKGGAYIYSLLAVSRNWFKNDKTSNIFTVKNAHQSGILFMKDNFNTKQKPVMMPEKRMRYFPLSVKFTPVKF</sequence>
<accession>A0ABU9I8P2</accession>
<feature type="domain" description="Peptidase C14 caspase" evidence="1">
    <location>
        <begin position="3"/>
        <end position="207"/>
    </location>
</feature>
<dbReference type="Proteomes" id="UP001393056">
    <property type="component" value="Unassembled WGS sequence"/>
</dbReference>
<proteinExistence type="predicted"/>
<comment type="caution">
    <text evidence="2">The sequence shown here is derived from an EMBL/GenBank/DDBJ whole genome shotgun (WGS) entry which is preliminary data.</text>
</comment>
<gene>
    <name evidence="2" type="ORF">AAEO58_11025</name>
</gene>
<dbReference type="EMBL" id="JBBYHT010000005">
    <property type="protein sequence ID" value="MEL1248576.1"/>
    <property type="molecule type" value="Genomic_DNA"/>
</dbReference>
<dbReference type="Pfam" id="PF00656">
    <property type="entry name" value="Peptidase_C14"/>
    <property type="match status" value="1"/>
</dbReference>
<evidence type="ECO:0000313" key="2">
    <source>
        <dbReference type="EMBL" id="MEL1248576.1"/>
    </source>
</evidence>
<evidence type="ECO:0000313" key="3">
    <source>
        <dbReference type="Proteomes" id="UP001393056"/>
    </source>
</evidence>
<reference evidence="2 3" key="1">
    <citation type="submission" date="2024-04" db="EMBL/GenBank/DDBJ databases">
        <title>Flavobacterium sp. DGU41 16S ribosomal RNA gene Genome sequencing and assembly.</title>
        <authorList>
            <person name="Park S."/>
        </authorList>
    </citation>
    <scope>NUCLEOTIDE SEQUENCE [LARGE SCALE GENOMIC DNA]</scope>
    <source>
        <strain evidence="2 3">DGU41</strain>
    </source>
</reference>
<protein>
    <submittedName>
        <fullName evidence="2">Caspase family protein</fullName>
    </submittedName>
</protein>
<dbReference type="RefSeq" id="WP_341683431.1">
    <property type="nucleotide sequence ID" value="NZ_JBBYHT010000005.1"/>
</dbReference>
<dbReference type="SUPFAM" id="SSF52129">
    <property type="entry name" value="Caspase-like"/>
    <property type="match status" value="1"/>
</dbReference>
<name>A0ABU9I8P2_9FLAO</name>
<dbReference type="Gene3D" id="3.40.50.1460">
    <property type="match status" value="1"/>
</dbReference>
<dbReference type="InterPro" id="IPR029030">
    <property type="entry name" value="Caspase-like_dom_sf"/>
</dbReference>
<organism evidence="2 3">
    <name type="scientific">Flavobacterium helocola</name>
    <dbReference type="NCBI Taxonomy" id="3139139"/>
    <lineage>
        <taxon>Bacteria</taxon>
        <taxon>Pseudomonadati</taxon>
        <taxon>Bacteroidota</taxon>
        <taxon>Flavobacteriia</taxon>
        <taxon>Flavobacteriales</taxon>
        <taxon>Flavobacteriaceae</taxon>
        <taxon>Flavobacterium</taxon>
    </lineage>
</organism>
<keyword evidence="3" id="KW-1185">Reference proteome</keyword>